<dbReference type="WBParaSite" id="PSAMB.scaffold1327size32911.g12459.t1">
    <property type="protein sequence ID" value="PSAMB.scaffold1327size32911.g12459.t1"/>
    <property type="gene ID" value="PSAMB.scaffold1327size32911.g12459"/>
</dbReference>
<dbReference type="InterPro" id="IPR027640">
    <property type="entry name" value="Kinesin-like_fam"/>
</dbReference>
<dbReference type="PRINTS" id="PR00380">
    <property type="entry name" value="KINESINHEAVY"/>
</dbReference>
<dbReference type="InterPro" id="IPR027417">
    <property type="entry name" value="P-loop_NTPase"/>
</dbReference>
<dbReference type="Pfam" id="PF00225">
    <property type="entry name" value="Kinesin"/>
    <property type="match status" value="1"/>
</dbReference>
<keyword evidence="3 5" id="KW-0067">ATP-binding</keyword>
<evidence type="ECO:0000256" key="2">
    <source>
        <dbReference type="ARBA" id="ARBA00022741"/>
    </source>
</evidence>
<evidence type="ECO:0000256" key="1">
    <source>
        <dbReference type="ARBA" id="ARBA00004245"/>
    </source>
</evidence>
<comment type="subcellular location">
    <subcellularLocation>
        <location evidence="1">Cytoplasm</location>
        <location evidence="1">Cytoskeleton</location>
    </subcellularLocation>
</comment>
<dbReference type="PANTHER" id="PTHR47968">
    <property type="entry name" value="CENTROMERE PROTEIN E"/>
    <property type="match status" value="1"/>
</dbReference>
<evidence type="ECO:0000313" key="8">
    <source>
        <dbReference type="WBParaSite" id="PSAMB.scaffold1327size32911.g12459.t1"/>
    </source>
</evidence>
<protein>
    <submittedName>
        <fullName evidence="8">Kinesin motor domain-containing protein</fullName>
    </submittedName>
</protein>
<dbReference type="GO" id="GO:0000278">
    <property type="term" value="P:mitotic cell cycle"/>
    <property type="evidence" value="ECO:0007669"/>
    <property type="project" value="TreeGrafter"/>
</dbReference>
<comment type="similarity">
    <text evidence="5">Belongs to the TRAFAC class myosin-kinesin ATPase superfamily. Kinesin family.</text>
</comment>
<evidence type="ECO:0000313" key="7">
    <source>
        <dbReference type="Proteomes" id="UP000887566"/>
    </source>
</evidence>
<dbReference type="Gene3D" id="3.40.850.10">
    <property type="entry name" value="Kinesin motor domain"/>
    <property type="match status" value="1"/>
</dbReference>
<dbReference type="GO" id="GO:0003777">
    <property type="term" value="F:microtubule motor activity"/>
    <property type="evidence" value="ECO:0007669"/>
    <property type="project" value="InterPro"/>
</dbReference>
<reference evidence="8" key="1">
    <citation type="submission" date="2022-11" db="UniProtKB">
        <authorList>
            <consortium name="WormBaseParasite"/>
        </authorList>
    </citation>
    <scope>IDENTIFICATION</scope>
</reference>
<dbReference type="GO" id="GO:0005524">
    <property type="term" value="F:ATP binding"/>
    <property type="evidence" value="ECO:0007669"/>
    <property type="project" value="UniProtKB-UniRule"/>
</dbReference>
<dbReference type="GO" id="GO:0005874">
    <property type="term" value="C:microtubule"/>
    <property type="evidence" value="ECO:0007669"/>
    <property type="project" value="TreeGrafter"/>
</dbReference>
<dbReference type="PANTHER" id="PTHR47968:SF50">
    <property type="entry name" value="KINESIN-LIKE PROTEIN"/>
    <property type="match status" value="1"/>
</dbReference>
<organism evidence="7 8">
    <name type="scientific">Plectus sambesii</name>
    <dbReference type="NCBI Taxonomy" id="2011161"/>
    <lineage>
        <taxon>Eukaryota</taxon>
        <taxon>Metazoa</taxon>
        <taxon>Ecdysozoa</taxon>
        <taxon>Nematoda</taxon>
        <taxon>Chromadorea</taxon>
        <taxon>Plectida</taxon>
        <taxon>Plectina</taxon>
        <taxon>Plectoidea</taxon>
        <taxon>Plectidae</taxon>
        <taxon>Plectus</taxon>
    </lineage>
</organism>
<proteinExistence type="inferred from homology"/>
<name>A0A914UXR3_9BILA</name>
<feature type="domain" description="Kinesin motor" evidence="6">
    <location>
        <begin position="11"/>
        <end position="250"/>
    </location>
</feature>
<dbReference type="GO" id="GO:0008017">
    <property type="term" value="F:microtubule binding"/>
    <property type="evidence" value="ECO:0007669"/>
    <property type="project" value="InterPro"/>
</dbReference>
<dbReference type="SUPFAM" id="SSF52540">
    <property type="entry name" value="P-loop containing nucleoside triphosphate hydrolases"/>
    <property type="match status" value="1"/>
</dbReference>
<dbReference type="Proteomes" id="UP000887566">
    <property type="component" value="Unplaced"/>
</dbReference>
<keyword evidence="4" id="KW-0206">Cytoskeleton</keyword>
<dbReference type="SMART" id="SM00129">
    <property type="entry name" value="KISc"/>
    <property type="match status" value="1"/>
</dbReference>
<keyword evidence="2 5" id="KW-0547">Nucleotide-binding</keyword>
<keyword evidence="7" id="KW-1185">Reference proteome</keyword>
<evidence type="ECO:0000259" key="6">
    <source>
        <dbReference type="PROSITE" id="PS50067"/>
    </source>
</evidence>
<dbReference type="InterPro" id="IPR001752">
    <property type="entry name" value="Kinesin_motor_dom"/>
</dbReference>
<dbReference type="PROSITE" id="PS50067">
    <property type="entry name" value="KINESIN_MOTOR_2"/>
    <property type="match status" value="1"/>
</dbReference>
<feature type="binding site" evidence="5">
    <location>
        <begin position="98"/>
        <end position="105"/>
    </location>
    <ligand>
        <name>ATP</name>
        <dbReference type="ChEBI" id="CHEBI:30616"/>
    </ligand>
</feature>
<dbReference type="AlphaFoldDB" id="A0A914UXR3"/>
<evidence type="ECO:0000256" key="4">
    <source>
        <dbReference type="ARBA" id="ARBA00023212"/>
    </source>
</evidence>
<keyword evidence="4" id="KW-0963">Cytoplasm</keyword>
<accession>A0A914UXR3</accession>
<keyword evidence="5" id="KW-0505">Motor protein</keyword>
<evidence type="ECO:0000256" key="3">
    <source>
        <dbReference type="ARBA" id="ARBA00022840"/>
    </source>
</evidence>
<dbReference type="InterPro" id="IPR036961">
    <property type="entry name" value="Kinesin_motor_dom_sf"/>
</dbReference>
<sequence length="250" mass="27503">MSDIGGPGGDNVKVIVRCRPLSDMEIQQGHQMAVEVDEVNMRVTANNPAGEVGEPPKSYTFDATFGPNSKQVDLYNRSARPIVENVLEGYNGTIFAYGQTGTGKTYTMAGDRSVPEKRGIIPNSFAHIFDQISKSGDDKTFLVRVSYLEIYNEEIRDLLAKDQSHHLEIKERPDVGVYVKDLSSVTVGGADEMDKIMTLGNKNRSVGATNMNAESSRSHAIFTVTVECSQLGIDRQQHLRQGKLHLVDLA</sequence>
<evidence type="ECO:0000256" key="5">
    <source>
        <dbReference type="PROSITE-ProRule" id="PRU00283"/>
    </source>
</evidence>
<dbReference type="GO" id="GO:0007018">
    <property type="term" value="P:microtubule-based movement"/>
    <property type="evidence" value="ECO:0007669"/>
    <property type="project" value="InterPro"/>
</dbReference>